<dbReference type="PANTHER" id="PTHR12631">
    <property type="entry name" value="ALPHA-L-IDURONIDASE"/>
    <property type="match status" value="1"/>
</dbReference>
<keyword evidence="2" id="KW-0119">Carbohydrate metabolism</keyword>
<evidence type="ECO:0000256" key="4">
    <source>
        <dbReference type="SAM" id="MobiDB-lite"/>
    </source>
</evidence>
<dbReference type="SUPFAM" id="SSF51445">
    <property type="entry name" value="(Trans)glycosidases"/>
    <property type="match status" value="1"/>
</dbReference>
<evidence type="ECO:0000259" key="5">
    <source>
        <dbReference type="Pfam" id="PF00331"/>
    </source>
</evidence>
<dbReference type="KEGG" id="hbs:IPV69_19515"/>
<dbReference type="InterPro" id="IPR001000">
    <property type="entry name" value="GH10_dom"/>
</dbReference>
<dbReference type="Pfam" id="PF00331">
    <property type="entry name" value="Glyco_hydro_10"/>
    <property type="match status" value="1"/>
</dbReference>
<dbReference type="GO" id="GO:0004553">
    <property type="term" value="F:hydrolase activity, hydrolyzing O-glycosyl compounds"/>
    <property type="evidence" value="ECO:0007669"/>
    <property type="project" value="InterPro"/>
</dbReference>
<sequence>MARVPRLTSASVRPRPLIGSIRGNLCKINHSSVAAIATPEGLRMSSTATGFQIASPRNVTKPPTAAASKTFIWGAGIECSFIPHLEVDQFEWTQHNRFWKEDFRRARDEVGVSALRYALPWHEIEVQPGRFNWSAADERVAFAAELGLELYLDVMHFGTPTWLRQAAGDPEFPESLERFTTALVERYRSVIHTWSPCNEPLILALFSGDFGFWPPHSRKWRGYMPLLSRVVQATSRAIRAIRRADPQATVLLCDNVENFKTRDPLLSAEVDRRNMRRFLAMDLLTGRFGSDHPLHQWVTAYGMSEIDLEWFRTHPQRPDVLGLDYYPNSEWQLERTADGIRQRRADTPVGLYGAAKAYYSRFALPMMLTETSADGQSINREIWLDQVVEDCNRLRSEGLPMLGCFWWPLIDQLDWDGALTHRIGKVHEVGLYNLRRQPDGTLKRSASPLVEQYRLLVAGGDDSVGTLDFISEPSDEADQGPPIGIEPPMSKTENAETSTRTSRVASPPARNGNAPSTTPQEVAASVAPAGAVSNALGDTKAFDKYGIVVFSHLRWGFVWQRPQQFLSRFARKHRILFVEEPFFDLREGEEPRVELHKVMPNVTVAAPHVAPSWNRNPKLPQILREFTKQSIAAMNERGDFDRPLLWYYSPMDSAWSLGHFQNRGIVYDCMDELSQFTGAPMALVENEARLMTVADVVFTGGYELGEKKSKQHPNVHPFGCGVDYGHFSKASDATTAVPPDIDFMAKPVIGWFGVVDERVDYAMVGEMARMRPNWSFAMVGPVVKVDPNTLPHAPNLFWLGGRDYQQLPNYCRAFDVNMMCFAINAATQFINPTKGLEYMATGKPIVGTGVRDVVRQWSDIVRIASGASEFVAAIEDALRSRGNDPRVQRGLELAKQCSWEQTVANMQGLIRDALAADDRRSATPVAPLNEAELEFSYVATQGS</sequence>
<evidence type="ECO:0000256" key="1">
    <source>
        <dbReference type="ARBA" id="ARBA00022801"/>
    </source>
</evidence>
<dbReference type="AlphaFoldDB" id="A0A7M2WVA4"/>
<dbReference type="InterPro" id="IPR051923">
    <property type="entry name" value="Glycosyl_Hydrolase_39"/>
</dbReference>
<name>A0A7M2WVA4_9BACT</name>
<reference evidence="6 7" key="1">
    <citation type="submission" date="2020-10" db="EMBL/GenBank/DDBJ databases">
        <title>Wide distribution of Phycisphaera-like planctomycetes from WD2101 soil group in peatlands and genome analysis of the first cultivated representative.</title>
        <authorList>
            <person name="Dedysh S.N."/>
            <person name="Beletsky A.V."/>
            <person name="Ivanova A."/>
            <person name="Kulichevskaya I.S."/>
            <person name="Suzina N.E."/>
            <person name="Philippov D.A."/>
            <person name="Rakitin A.L."/>
            <person name="Mardanov A.V."/>
            <person name="Ravin N.V."/>
        </authorList>
    </citation>
    <scope>NUCLEOTIDE SEQUENCE [LARGE SCALE GENOMIC DNA]</scope>
    <source>
        <strain evidence="6 7">M1803</strain>
    </source>
</reference>
<dbReference type="RefSeq" id="WP_206291402.1">
    <property type="nucleotide sequence ID" value="NZ_CP063458.1"/>
</dbReference>
<keyword evidence="1" id="KW-0378">Hydrolase</keyword>
<dbReference type="Proteomes" id="UP000593765">
    <property type="component" value="Chromosome"/>
</dbReference>
<feature type="region of interest" description="Disordered" evidence="4">
    <location>
        <begin position="467"/>
        <end position="521"/>
    </location>
</feature>
<evidence type="ECO:0000313" key="7">
    <source>
        <dbReference type="Proteomes" id="UP000593765"/>
    </source>
</evidence>
<dbReference type="SUPFAM" id="SSF53756">
    <property type="entry name" value="UDP-Glycosyltransferase/glycogen phosphorylase"/>
    <property type="match status" value="1"/>
</dbReference>
<dbReference type="Gene3D" id="3.40.50.2000">
    <property type="entry name" value="Glycogen Phosphorylase B"/>
    <property type="match status" value="1"/>
</dbReference>
<evidence type="ECO:0000256" key="2">
    <source>
        <dbReference type="ARBA" id="ARBA00023277"/>
    </source>
</evidence>
<dbReference type="GO" id="GO:0005975">
    <property type="term" value="P:carbohydrate metabolic process"/>
    <property type="evidence" value="ECO:0007669"/>
    <property type="project" value="InterPro"/>
</dbReference>
<dbReference type="InterPro" id="IPR017853">
    <property type="entry name" value="GH"/>
</dbReference>
<dbReference type="Gene3D" id="3.20.20.80">
    <property type="entry name" value="Glycosidases"/>
    <property type="match status" value="1"/>
</dbReference>
<evidence type="ECO:0000313" key="6">
    <source>
        <dbReference type="EMBL" id="QOV88420.1"/>
    </source>
</evidence>
<protein>
    <submittedName>
        <fullName evidence="6">Family 1 glycosylhydrolase</fullName>
    </submittedName>
</protein>
<gene>
    <name evidence="6" type="ORF">IPV69_19515</name>
</gene>
<keyword evidence="7" id="KW-1185">Reference proteome</keyword>
<proteinExistence type="predicted"/>
<organism evidence="6 7">
    <name type="scientific">Humisphaera borealis</name>
    <dbReference type="NCBI Taxonomy" id="2807512"/>
    <lineage>
        <taxon>Bacteria</taxon>
        <taxon>Pseudomonadati</taxon>
        <taxon>Planctomycetota</taxon>
        <taxon>Phycisphaerae</taxon>
        <taxon>Tepidisphaerales</taxon>
        <taxon>Tepidisphaeraceae</taxon>
        <taxon>Humisphaera</taxon>
    </lineage>
</organism>
<feature type="compositionally biased region" description="Polar residues" evidence="4">
    <location>
        <begin position="491"/>
        <end position="504"/>
    </location>
</feature>
<keyword evidence="3" id="KW-0624">Polysaccharide degradation</keyword>
<feature type="domain" description="GH10" evidence="5">
    <location>
        <begin position="118"/>
        <end position="201"/>
    </location>
</feature>
<evidence type="ECO:0000256" key="3">
    <source>
        <dbReference type="ARBA" id="ARBA00023326"/>
    </source>
</evidence>
<dbReference type="PANTHER" id="PTHR12631:SF10">
    <property type="entry name" value="BETA-XYLOSIDASE-LIKE PROTEIN-RELATED"/>
    <property type="match status" value="1"/>
</dbReference>
<accession>A0A7M2WVA4</accession>
<dbReference type="EMBL" id="CP063458">
    <property type="protein sequence ID" value="QOV88420.1"/>
    <property type="molecule type" value="Genomic_DNA"/>
</dbReference>